<evidence type="ECO:0000259" key="7">
    <source>
        <dbReference type="PROSITE" id="PS50850"/>
    </source>
</evidence>
<dbReference type="EMBL" id="JBHSDY010000010">
    <property type="protein sequence ID" value="MFC4299620.1"/>
    <property type="molecule type" value="Genomic_DNA"/>
</dbReference>
<evidence type="ECO:0000256" key="1">
    <source>
        <dbReference type="ARBA" id="ARBA00004651"/>
    </source>
</evidence>
<proteinExistence type="predicted"/>
<evidence type="ECO:0000256" key="5">
    <source>
        <dbReference type="ARBA" id="ARBA00023136"/>
    </source>
</evidence>
<dbReference type="CDD" id="cd17324">
    <property type="entry name" value="MFS_NepI_like"/>
    <property type="match status" value="1"/>
</dbReference>
<feature type="transmembrane region" description="Helical" evidence="6">
    <location>
        <begin position="110"/>
        <end position="132"/>
    </location>
</feature>
<reference evidence="9" key="1">
    <citation type="journal article" date="2019" name="Int. J. Syst. Evol. Microbiol.">
        <title>The Global Catalogue of Microorganisms (GCM) 10K type strain sequencing project: providing services to taxonomists for standard genome sequencing and annotation.</title>
        <authorList>
            <consortium name="The Broad Institute Genomics Platform"/>
            <consortium name="The Broad Institute Genome Sequencing Center for Infectious Disease"/>
            <person name="Wu L."/>
            <person name="Ma J."/>
        </authorList>
    </citation>
    <scope>NUCLEOTIDE SEQUENCE [LARGE SCALE GENOMIC DNA]</scope>
    <source>
        <strain evidence="9">CGMCC 1.19029</strain>
    </source>
</reference>
<keyword evidence="4 6" id="KW-1133">Transmembrane helix</keyword>
<feature type="transmembrane region" description="Helical" evidence="6">
    <location>
        <begin position="85"/>
        <end position="104"/>
    </location>
</feature>
<sequence>MPPASSTGVETAARHPWTAVAAIGLATFSVVTTEMLPVGLLTPIADALDISTGTAGLTISLSALLAALFAPLVVLAAGGIDRRKILCGLLALLTSANLASALAPSLAWMLAARVLVGLCMGGIWAIAGGLAARLVPAHAIGLATSIIFGGVAAASVLGVPFGALMGDLAGWRWAFGSMALLSALVLALHLAVLPALPVTGSVRLHQFGEQFANRQVRFGLLLTLLLVAGHFMAFTFVRPLLLSVSGFKAQWIGALLFAYGIAGIAGNFLAGIVAARRTMLALTAITLGLLLTPTLFLTIGDSRMGGGAALLVWGLAYGGVSVGLMSWMMKAAPRAIEIATALYVGAFNIGIASGAWAGGLAMDGFGPAGTLWPAGGLAAAAWLLTLGAGRSDQKTSAAAKQTAPKCSGCG</sequence>
<comment type="caution">
    <text evidence="8">The sequence shown here is derived from an EMBL/GenBank/DDBJ whole genome shotgun (WGS) entry which is preliminary data.</text>
</comment>
<dbReference type="InterPro" id="IPR050189">
    <property type="entry name" value="MFS_Efflux_Transporters"/>
</dbReference>
<keyword evidence="2" id="KW-1003">Cell membrane</keyword>
<feature type="transmembrane region" description="Helical" evidence="6">
    <location>
        <begin position="371"/>
        <end position="389"/>
    </location>
</feature>
<evidence type="ECO:0000256" key="4">
    <source>
        <dbReference type="ARBA" id="ARBA00022989"/>
    </source>
</evidence>
<evidence type="ECO:0000313" key="8">
    <source>
        <dbReference type="EMBL" id="MFC4299620.1"/>
    </source>
</evidence>
<dbReference type="PROSITE" id="PS50850">
    <property type="entry name" value="MFS"/>
    <property type="match status" value="1"/>
</dbReference>
<feature type="transmembrane region" description="Helical" evidence="6">
    <location>
        <begin position="173"/>
        <end position="197"/>
    </location>
</feature>
<keyword evidence="9" id="KW-1185">Reference proteome</keyword>
<evidence type="ECO:0000256" key="3">
    <source>
        <dbReference type="ARBA" id="ARBA00022692"/>
    </source>
</evidence>
<feature type="transmembrane region" description="Helical" evidence="6">
    <location>
        <begin position="218"/>
        <end position="237"/>
    </location>
</feature>
<dbReference type="Pfam" id="PF07690">
    <property type="entry name" value="MFS_1"/>
    <property type="match status" value="1"/>
</dbReference>
<dbReference type="InterPro" id="IPR011701">
    <property type="entry name" value="MFS"/>
</dbReference>
<feature type="transmembrane region" description="Helical" evidence="6">
    <location>
        <begin position="57"/>
        <end position="78"/>
    </location>
</feature>
<feature type="transmembrane region" description="Helical" evidence="6">
    <location>
        <begin position="280"/>
        <end position="300"/>
    </location>
</feature>
<feature type="domain" description="Major facilitator superfamily (MFS) profile" evidence="7">
    <location>
        <begin position="19"/>
        <end position="393"/>
    </location>
</feature>
<organism evidence="8 9">
    <name type="scientific">Castellaniella hirudinis</name>
    <dbReference type="NCBI Taxonomy" id="1144617"/>
    <lineage>
        <taxon>Bacteria</taxon>
        <taxon>Pseudomonadati</taxon>
        <taxon>Pseudomonadota</taxon>
        <taxon>Betaproteobacteria</taxon>
        <taxon>Burkholderiales</taxon>
        <taxon>Alcaligenaceae</taxon>
        <taxon>Castellaniella</taxon>
    </lineage>
</organism>
<dbReference type="Proteomes" id="UP001595756">
    <property type="component" value="Unassembled WGS sequence"/>
</dbReference>
<dbReference type="RefSeq" id="WP_376814128.1">
    <property type="nucleotide sequence ID" value="NZ_JBHSDY010000010.1"/>
</dbReference>
<dbReference type="InterPro" id="IPR036259">
    <property type="entry name" value="MFS_trans_sf"/>
</dbReference>
<protein>
    <submittedName>
        <fullName evidence="8">MFS transporter</fullName>
    </submittedName>
</protein>
<feature type="transmembrane region" description="Helical" evidence="6">
    <location>
        <begin position="306"/>
        <end position="328"/>
    </location>
</feature>
<keyword evidence="3 6" id="KW-0812">Transmembrane</keyword>
<evidence type="ECO:0000256" key="6">
    <source>
        <dbReference type="SAM" id="Phobius"/>
    </source>
</evidence>
<feature type="transmembrane region" description="Helical" evidence="6">
    <location>
        <begin position="20"/>
        <end position="45"/>
    </location>
</feature>
<evidence type="ECO:0000256" key="2">
    <source>
        <dbReference type="ARBA" id="ARBA00022475"/>
    </source>
</evidence>
<dbReference type="PANTHER" id="PTHR43124">
    <property type="entry name" value="PURINE EFFLUX PUMP PBUE"/>
    <property type="match status" value="1"/>
</dbReference>
<keyword evidence="5 6" id="KW-0472">Membrane</keyword>
<comment type="subcellular location">
    <subcellularLocation>
        <location evidence="1">Cell membrane</location>
        <topology evidence="1">Multi-pass membrane protein</topology>
    </subcellularLocation>
</comment>
<name>A0ABV8S3J0_9BURK</name>
<evidence type="ECO:0000313" key="9">
    <source>
        <dbReference type="Proteomes" id="UP001595756"/>
    </source>
</evidence>
<feature type="transmembrane region" description="Helical" evidence="6">
    <location>
        <begin position="139"/>
        <end position="161"/>
    </location>
</feature>
<dbReference type="PANTHER" id="PTHR43124:SF3">
    <property type="entry name" value="CHLORAMPHENICOL EFFLUX PUMP RV0191"/>
    <property type="match status" value="1"/>
</dbReference>
<accession>A0ABV8S3J0</accession>
<feature type="transmembrane region" description="Helical" evidence="6">
    <location>
        <begin position="249"/>
        <end position="273"/>
    </location>
</feature>
<dbReference type="InterPro" id="IPR020846">
    <property type="entry name" value="MFS_dom"/>
</dbReference>
<gene>
    <name evidence="8" type="ORF">ACFO0J_16375</name>
</gene>
<dbReference type="SUPFAM" id="SSF103473">
    <property type="entry name" value="MFS general substrate transporter"/>
    <property type="match status" value="1"/>
</dbReference>
<dbReference type="Gene3D" id="1.20.1250.20">
    <property type="entry name" value="MFS general substrate transporter like domains"/>
    <property type="match status" value="2"/>
</dbReference>
<feature type="transmembrane region" description="Helical" evidence="6">
    <location>
        <begin position="340"/>
        <end position="359"/>
    </location>
</feature>